<protein>
    <submittedName>
        <fullName evidence="2">Uncharacterized protein</fullName>
    </submittedName>
</protein>
<feature type="compositionally biased region" description="Polar residues" evidence="1">
    <location>
        <begin position="16"/>
        <end position="34"/>
    </location>
</feature>
<dbReference type="Proteomes" id="UP000314294">
    <property type="component" value="Unassembled WGS sequence"/>
</dbReference>
<evidence type="ECO:0000313" key="3">
    <source>
        <dbReference type="Proteomes" id="UP000314294"/>
    </source>
</evidence>
<reference evidence="2 3" key="1">
    <citation type="submission" date="2019-03" db="EMBL/GenBank/DDBJ databases">
        <title>First draft genome of Liparis tanakae, snailfish: a comprehensive survey of snailfish specific genes.</title>
        <authorList>
            <person name="Kim W."/>
            <person name="Song I."/>
            <person name="Jeong J.-H."/>
            <person name="Kim D."/>
            <person name="Kim S."/>
            <person name="Ryu S."/>
            <person name="Song J.Y."/>
            <person name="Lee S.K."/>
        </authorList>
    </citation>
    <scope>NUCLEOTIDE SEQUENCE [LARGE SCALE GENOMIC DNA]</scope>
    <source>
        <tissue evidence="2">Muscle</tissue>
    </source>
</reference>
<dbReference type="EMBL" id="SRLO01000131">
    <property type="protein sequence ID" value="TNN72892.1"/>
    <property type="molecule type" value="Genomic_DNA"/>
</dbReference>
<proteinExistence type="predicted"/>
<name>A0A4Z2I6H8_9TELE</name>
<gene>
    <name evidence="2" type="ORF">EYF80_016821</name>
</gene>
<evidence type="ECO:0000256" key="1">
    <source>
        <dbReference type="SAM" id="MobiDB-lite"/>
    </source>
</evidence>
<dbReference type="AlphaFoldDB" id="A0A4Z2I6H8"/>
<keyword evidence="3" id="KW-1185">Reference proteome</keyword>
<accession>A0A4Z2I6H8</accession>
<evidence type="ECO:0000313" key="2">
    <source>
        <dbReference type="EMBL" id="TNN72892.1"/>
    </source>
</evidence>
<sequence length="146" mass="16287">MKRKLHKAPRAERWSTAPTQHHVSIASTEHQQGLTAPPNYLSPVPTQPQIRAELCIHTKKWPAPVNRREAGGFLECEGMLGGWNVRRLKHGNGVHVNTGWILHEDCEQQWRENVETSAHGGGCRPSEHHQASPSFVVGQSVADVMN</sequence>
<feature type="region of interest" description="Disordered" evidence="1">
    <location>
        <begin position="1"/>
        <end position="35"/>
    </location>
</feature>
<organism evidence="2 3">
    <name type="scientific">Liparis tanakae</name>
    <name type="common">Tanaka's snailfish</name>
    <dbReference type="NCBI Taxonomy" id="230148"/>
    <lineage>
        <taxon>Eukaryota</taxon>
        <taxon>Metazoa</taxon>
        <taxon>Chordata</taxon>
        <taxon>Craniata</taxon>
        <taxon>Vertebrata</taxon>
        <taxon>Euteleostomi</taxon>
        <taxon>Actinopterygii</taxon>
        <taxon>Neopterygii</taxon>
        <taxon>Teleostei</taxon>
        <taxon>Neoteleostei</taxon>
        <taxon>Acanthomorphata</taxon>
        <taxon>Eupercaria</taxon>
        <taxon>Perciformes</taxon>
        <taxon>Cottioidei</taxon>
        <taxon>Cottales</taxon>
        <taxon>Liparidae</taxon>
        <taxon>Liparis</taxon>
    </lineage>
</organism>
<comment type="caution">
    <text evidence="2">The sequence shown here is derived from an EMBL/GenBank/DDBJ whole genome shotgun (WGS) entry which is preliminary data.</text>
</comment>